<dbReference type="AlphaFoldDB" id="A0A2H0RQB5"/>
<dbReference type="InterPro" id="IPR004183">
    <property type="entry name" value="Xdiol_dOase_suB"/>
</dbReference>
<comment type="caution">
    <text evidence="2">The sequence shown here is derived from an EMBL/GenBank/DDBJ whole genome shotgun (WGS) entry which is preliminary data.</text>
</comment>
<accession>A0A2H0RQB5</accession>
<dbReference type="EMBL" id="PCYM01000001">
    <property type="protein sequence ID" value="PIR47945.1"/>
    <property type="molecule type" value="Genomic_DNA"/>
</dbReference>
<protein>
    <recommendedName>
        <fullName evidence="1">Extradiol ring-cleavage dioxygenase class III enzyme subunit B domain-containing protein</fullName>
    </recommendedName>
</protein>
<proteinExistence type="predicted"/>
<dbReference type="SUPFAM" id="SSF53213">
    <property type="entry name" value="LigB-like"/>
    <property type="match status" value="1"/>
</dbReference>
<organism evidence="2 3">
    <name type="scientific">Candidatus Uhrbacteria bacterium CG10_big_fil_rev_8_21_14_0_10_50_16</name>
    <dbReference type="NCBI Taxonomy" id="1975039"/>
    <lineage>
        <taxon>Bacteria</taxon>
        <taxon>Candidatus Uhriibacteriota</taxon>
    </lineage>
</organism>
<evidence type="ECO:0000259" key="1">
    <source>
        <dbReference type="Pfam" id="PF02900"/>
    </source>
</evidence>
<gene>
    <name evidence="2" type="ORF">COV06_00905</name>
</gene>
<evidence type="ECO:0000313" key="3">
    <source>
        <dbReference type="Proteomes" id="UP000230084"/>
    </source>
</evidence>
<evidence type="ECO:0000313" key="2">
    <source>
        <dbReference type="EMBL" id="PIR47945.1"/>
    </source>
</evidence>
<reference evidence="2 3" key="1">
    <citation type="submission" date="2017-09" db="EMBL/GenBank/DDBJ databases">
        <title>Depth-based differentiation of microbial function through sediment-hosted aquifers and enrichment of novel symbionts in the deep terrestrial subsurface.</title>
        <authorList>
            <person name="Probst A.J."/>
            <person name="Ladd B."/>
            <person name="Jarett J.K."/>
            <person name="Geller-Mcgrath D.E."/>
            <person name="Sieber C.M."/>
            <person name="Emerson J.B."/>
            <person name="Anantharaman K."/>
            <person name="Thomas B.C."/>
            <person name="Malmstrom R."/>
            <person name="Stieglmeier M."/>
            <person name="Klingl A."/>
            <person name="Woyke T."/>
            <person name="Ryan C.M."/>
            <person name="Banfield J.F."/>
        </authorList>
    </citation>
    <scope>NUCLEOTIDE SEQUENCE [LARGE SCALE GENOMIC DNA]</scope>
    <source>
        <strain evidence="2">CG10_big_fil_rev_8_21_14_0_10_50_16</strain>
    </source>
</reference>
<feature type="domain" description="Extradiol ring-cleavage dioxygenase class III enzyme subunit B" evidence="1">
    <location>
        <begin position="17"/>
        <end position="267"/>
    </location>
</feature>
<dbReference type="Pfam" id="PF02900">
    <property type="entry name" value="LigB"/>
    <property type="match status" value="1"/>
</dbReference>
<dbReference type="Proteomes" id="UP000230084">
    <property type="component" value="Unassembled WGS sequence"/>
</dbReference>
<name>A0A2H0RQB5_9BACT</name>
<sequence length="275" mass="30613">MRRECYLVLRSSMLNYAAIIPHPPFAIEGLKQSQTDVLKDTIHAIKSVGEDLMALNIDTLVLLTIHGERYERALGIALHDPNVASLKEFGDLRDDVIFPPDMRLADKIQRAVRHSDYHSTMTTNETLDHATSVPLVLLKEYVQGMRVLPLTAPVDEPRAIVGLGEVIRRAIDDSTKRVAVLAVAELSQRLSELSLGGVHPHAAMFDESIRTALVDGNSLPLLKPTTKELEEIGGQELDAIRLFWGILDTTECRFEERAYEHPLGVGYLTIVAHIK</sequence>
<dbReference type="GO" id="GO:0008198">
    <property type="term" value="F:ferrous iron binding"/>
    <property type="evidence" value="ECO:0007669"/>
    <property type="project" value="InterPro"/>
</dbReference>
<dbReference type="Gene3D" id="3.40.830.10">
    <property type="entry name" value="LigB-like"/>
    <property type="match status" value="1"/>
</dbReference>
<dbReference type="GO" id="GO:0016702">
    <property type="term" value="F:oxidoreductase activity, acting on single donors with incorporation of molecular oxygen, incorporation of two atoms of oxygen"/>
    <property type="evidence" value="ECO:0007669"/>
    <property type="project" value="UniProtKB-ARBA"/>
</dbReference>